<dbReference type="RefSeq" id="WP_203324765.1">
    <property type="nucleotide sequence ID" value="NZ_CP069213.1"/>
</dbReference>
<name>A0ABX7G1E2_9GAMM</name>
<dbReference type="CDD" id="cd06422">
    <property type="entry name" value="NTP_transferase_like_1"/>
    <property type="match status" value="1"/>
</dbReference>
<dbReference type="InterPro" id="IPR054790">
    <property type="entry name" value="MurU"/>
</dbReference>
<evidence type="ECO:0000313" key="5">
    <source>
        <dbReference type="Proteomes" id="UP000596252"/>
    </source>
</evidence>
<dbReference type="InterPro" id="IPR050065">
    <property type="entry name" value="GlmU-like"/>
</dbReference>
<dbReference type="InterPro" id="IPR005835">
    <property type="entry name" value="NTP_transferase_dom"/>
</dbReference>
<dbReference type="SUPFAM" id="SSF53448">
    <property type="entry name" value="Nucleotide-diphospho-sugar transferases"/>
    <property type="match status" value="1"/>
</dbReference>
<dbReference type="PANTHER" id="PTHR43584:SF8">
    <property type="entry name" value="N-ACETYLMURAMATE ALPHA-1-PHOSPHATE URIDYLYLTRANSFERASE"/>
    <property type="match status" value="1"/>
</dbReference>
<dbReference type="PANTHER" id="PTHR43584">
    <property type="entry name" value="NUCLEOTIDYL TRANSFERASE"/>
    <property type="match status" value="1"/>
</dbReference>
<dbReference type="Pfam" id="PF00483">
    <property type="entry name" value="NTP_transferase"/>
    <property type="match status" value="1"/>
</dbReference>
<accession>A0ABX7G1E2</accession>
<sequence>MKAMILAAGRGERLRPLTDTVPKPLVKAAGKPLIEYHLEKLSAIGVREVVINTAWLGHKLVETLEDGSRFGLIIHYSHEDEALETAGGIVKALPLLGGAPFLVVNGDIYIDALPSFSPSAELLSGETLAHLYLVDNPPQHPQGDFALEQGILSAQGSPKFTFSGIGIYHPALFRALAPGRHALGPLLRQHMEGGRIRGEHFDRYWCDVGTPERLDALNQRLMALGV</sequence>
<keyword evidence="5" id="KW-1185">Reference proteome</keyword>
<dbReference type="Proteomes" id="UP000596252">
    <property type="component" value="Chromosome"/>
</dbReference>
<dbReference type="EMBL" id="CP069213">
    <property type="protein sequence ID" value="QRH01070.1"/>
    <property type="molecule type" value="Genomic_DNA"/>
</dbReference>
<evidence type="ECO:0000313" key="4">
    <source>
        <dbReference type="EMBL" id="QRH01070.1"/>
    </source>
</evidence>
<proteinExistence type="predicted"/>
<dbReference type="NCBIfam" id="NF045761">
    <property type="entry name" value="NAMPUrTaseMurU"/>
    <property type="match status" value="1"/>
</dbReference>
<evidence type="ECO:0000256" key="1">
    <source>
        <dbReference type="ARBA" id="ARBA00022679"/>
    </source>
</evidence>
<gene>
    <name evidence="4" type="ORF">JQC75_14550</name>
</gene>
<evidence type="ECO:0000259" key="3">
    <source>
        <dbReference type="Pfam" id="PF00483"/>
    </source>
</evidence>
<dbReference type="InterPro" id="IPR029044">
    <property type="entry name" value="Nucleotide-diphossugar_trans"/>
</dbReference>
<dbReference type="Gene3D" id="3.90.550.10">
    <property type="entry name" value="Spore Coat Polysaccharide Biosynthesis Protein SpsA, Chain A"/>
    <property type="match status" value="1"/>
</dbReference>
<reference evidence="4 5" key="1">
    <citation type="journal article" date="2012" name="Antonie Van Leeuwenhoek">
        <title>Shewanella litorisediminis sp. nov., a gammaproteobacterium isolated from a tidal flat sediment.</title>
        <authorList>
            <person name="Lee M.H."/>
            <person name="Yoon J.H."/>
        </authorList>
    </citation>
    <scope>NUCLEOTIDE SEQUENCE [LARGE SCALE GENOMIC DNA]</scope>
    <source>
        <strain evidence="4 5">SMK1-12</strain>
    </source>
</reference>
<organism evidence="4 5">
    <name type="scientific">Shewanella litorisediminis</name>
    <dbReference type="NCBI Taxonomy" id="1173586"/>
    <lineage>
        <taxon>Bacteria</taxon>
        <taxon>Pseudomonadati</taxon>
        <taxon>Pseudomonadota</taxon>
        <taxon>Gammaproteobacteria</taxon>
        <taxon>Alteromonadales</taxon>
        <taxon>Shewanellaceae</taxon>
        <taxon>Shewanella</taxon>
    </lineage>
</organism>
<feature type="domain" description="Nucleotidyl transferase" evidence="3">
    <location>
        <begin position="2"/>
        <end position="112"/>
    </location>
</feature>
<protein>
    <submittedName>
        <fullName evidence="4">Nucleotidyltransferase family protein</fullName>
    </submittedName>
</protein>
<keyword evidence="2" id="KW-0548">Nucleotidyltransferase</keyword>
<keyword evidence="1" id="KW-0808">Transferase</keyword>
<evidence type="ECO:0000256" key="2">
    <source>
        <dbReference type="ARBA" id="ARBA00022695"/>
    </source>
</evidence>